<comment type="caution">
    <text evidence="7">The sequence shown here is derived from an EMBL/GenBank/DDBJ whole genome shotgun (WGS) entry which is preliminary data.</text>
</comment>
<dbReference type="PANTHER" id="PTHR47002:SF2">
    <property type="entry name" value="AQUAPORIN AQPAE.A-LIKE"/>
    <property type="match status" value="1"/>
</dbReference>
<reference evidence="7 8" key="1">
    <citation type="submission" date="2018-11" db="EMBL/GenBank/DDBJ databases">
        <title>Genome sequence of Saitozyma podzolica DSM 27192.</title>
        <authorList>
            <person name="Aliyu H."/>
            <person name="Gorte O."/>
            <person name="Ochsenreither K."/>
        </authorList>
    </citation>
    <scope>NUCLEOTIDE SEQUENCE [LARGE SCALE GENOMIC DNA]</scope>
    <source>
        <strain evidence="7 8">DSM 27192</strain>
    </source>
</reference>
<keyword evidence="5" id="KW-0813">Transport</keyword>
<comment type="subcellular location">
    <subcellularLocation>
        <location evidence="1">Membrane</location>
        <topology evidence="1">Multi-pass membrane protein</topology>
    </subcellularLocation>
</comment>
<organism evidence="7 8">
    <name type="scientific">Saitozyma podzolica</name>
    <dbReference type="NCBI Taxonomy" id="1890683"/>
    <lineage>
        <taxon>Eukaryota</taxon>
        <taxon>Fungi</taxon>
        <taxon>Dikarya</taxon>
        <taxon>Basidiomycota</taxon>
        <taxon>Agaricomycotina</taxon>
        <taxon>Tremellomycetes</taxon>
        <taxon>Tremellales</taxon>
        <taxon>Trimorphomycetaceae</taxon>
        <taxon>Saitozyma</taxon>
    </lineage>
</organism>
<dbReference type="OrthoDB" id="3222at2759"/>
<evidence type="ECO:0000256" key="6">
    <source>
        <dbReference type="SAM" id="Phobius"/>
    </source>
</evidence>
<dbReference type="GO" id="GO:0016020">
    <property type="term" value="C:membrane"/>
    <property type="evidence" value="ECO:0007669"/>
    <property type="project" value="UniProtKB-SubCell"/>
</dbReference>
<evidence type="ECO:0000256" key="2">
    <source>
        <dbReference type="ARBA" id="ARBA00022692"/>
    </source>
</evidence>
<keyword evidence="2 5" id="KW-0812">Transmembrane</keyword>
<dbReference type="STRING" id="1890683.A0A427YE41"/>
<accession>A0A427YE41</accession>
<keyword evidence="4 6" id="KW-0472">Membrane</keyword>
<dbReference type="AlphaFoldDB" id="A0A427YE41"/>
<keyword evidence="8" id="KW-1185">Reference proteome</keyword>
<comment type="similarity">
    <text evidence="5">Belongs to the MIP/aquaporin (TC 1.A.8) family.</text>
</comment>
<evidence type="ECO:0000256" key="1">
    <source>
        <dbReference type="ARBA" id="ARBA00004141"/>
    </source>
</evidence>
<dbReference type="Proteomes" id="UP000279259">
    <property type="component" value="Unassembled WGS sequence"/>
</dbReference>
<dbReference type="EMBL" id="RSCD01000014">
    <property type="protein sequence ID" value="RSH89237.1"/>
    <property type="molecule type" value="Genomic_DNA"/>
</dbReference>
<dbReference type="Pfam" id="PF00230">
    <property type="entry name" value="MIP"/>
    <property type="match status" value="1"/>
</dbReference>
<dbReference type="Gene3D" id="1.20.1080.10">
    <property type="entry name" value="Glycerol uptake facilitator protein"/>
    <property type="match status" value="1"/>
</dbReference>
<sequence length="318" mass="33531">MARSEAPLPADLASQPFAGRLGGNQEFILDPKNEGNVQALKRVPDASPFISLPEIISPRGFVEPGLWKAATIEGIGTLLLVWSTGFIAAHSSTTTPPQPSPTSGIYSTPLFLGPLTGGITNMIILPLFIYSTGPVSGAHLNPMITIATFTARLTSLPRMILYVAFQTAGGSIGGLLLRVSYGTRDFLVGGCAIDTTLVPVGDIFTLEFMADIMLLFLAFGVGLDPRQRATFGPALGPILIGLALGVLSFGTAIARLGYSGASMNPARCTGAFVGSRFPGWAWVVWIGPISASIVHGLIYWAFPPWTYPKANRGHGGFL</sequence>
<name>A0A427YE41_9TREE</name>
<feature type="transmembrane region" description="Helical" evidence="6">
    <location>
        <begin position="203"/>
        <end position="223"/>
    </location>
</feature>
<feature type="transmembrane region" description="Helical" evidence="6">
    <location>
        <begin position="110"/>
        <end position="130"/>
    </location>
</feature>
<proteinExistence type="inferred from homology"/>
<evidence type="ECO:0000256" key="4">
    <source>
        <dbReference type="ARBA" id="ARBA00023136"/>
    </source>
</evidence>
<evidence type="ECO:0008006" key="9">
    <source>
        <dbReference type="Google" id="ProtNLM"/>
    </source>
</evidence>
<evidence type="ECO:0000256" key="5">
    <source>
        <dbReference type="RuleBase" id="RU000477"/>
    </source>
</evidence>
<feature type="transmembrane region" description="Helical" evidence="6">
    <location>
        <begin position="159"/>
        <end position="177"/>
    </location>
</feature>
<dbReference type="SUPFAM" id="SSF81338">
    <property type="entry name" value="Aquaporin-like"/>
    <property type="match status" value="1"/>
</dbReference>
<protein>
    <recommendedName>
        <fullName evidence="9">Aquaporin</fullName>
    </recommendedName>
</protein>
<dbReference type="PRINTS" id="PR00783">
    <property type="entry name" value="MINTRINSICP"/>
</dbReference>
<feature type="transmembrane region" description="Helical" evidence="6">
    <location>
        <begin position="279"/>
        <end position="302"/>
    </location>
</feature>
<dbReference type="InterPro" id="IPR000425">
    <property type="entry name" value="MIP"/>
</dbReference>
<dbReference type="PANTHER" id="PTHR47002">
    <property type="entry name" value="AQUAPORIN-LIKE"/>
    <property type="match status" value="1"/>
</dbReference>
<gene>
    <name evidence="7" type="ORF">EHS25_002349</name>
</gene>
<dbReference type="InterPro" id="IPR023271">
    <property type="entry name" value="Aquaporin-like"/>
</dbReference>
<evidence type="ECO:0000313" key="7">
    <source>
        <dbReference type="EMBL" id="RSH89237.1"/>
    </source>
</evidence>
<evidence type="ECO:0000313" key="8">
    <source>
        <dbReference type="Proteomes" id="UP000279259"/>
    </source>
</evidence>
<dbReference type="GO" id="GO:0015267">
    <property type="term" value="F:channel activity"/>
    <property type="evidence" value="ECO:0007669"/>
    <property type="project" value="InterPro"/>
</dbReference>
<evidence type="ECO:0000256" key="3">
    <source>
        <dbReference type="ARBA" id="ARBA00022989"/>
    </source>
</evidence>
<feature type="transmembrane region" description="Helical" evidence="6">
    <location>
        <begin position="235"/>
        <end position="259"/>
    </location>
</feature>
<keyword evidence="3 6" id="KW-1133">Transmembrane helix</keyword>